<organism evidence="2 3">
    <name type="scientific">Fundidesulfovibrio magnetotacticus</name>
    <dbReference type="NCBI Taxonomy" id="2730080"/>
    <lineage>
        <taxon>Bacteria</taxon>
        <taxon>Pseudomonadati</taxon>
        <taxon>Thermodesulfobacteriota</taxon>
        <taxon>Desulfovibrionia</taxon>
        <taxon>Desulfovibrionales</taxon>
        <taxon>Desulfovibrionaceae</taxon>
        <taxon>Fundidesulfovibrio</taxon>
    </lineage>
</organism>
<reference evidence="2 3" key="2">
    <citation type="submission" date="2020-05" db="EMBL/GenBank/DDBJ databases">
        <title>Draft genome sequence of Desulfovibrio sp. strainFSS-1.</title>
        <authorList>
            <person name="Shimoshige H."/>
            <person name="Kobayashi H."/>
            <person name="Maekawa T."/>
        </authorList>
    </citation>
    <scope>NUCLEOTIDE SEQUENCE [LARGE SCALE GENOMIC DNA]</scope>
    <source>
        <strain evidence="2 3">SIID29052-01</strain>
    </source>
</reference>
<reference evidence="2 3" key="1">
    <citation type="submission" date="2020-04" db="EMBL/GenBank/DDBJ databases">
        <authorList>
            <consortium name="Desulfovibrio sp. FSS-1 genome sequencing consortium"/>
            <person name="Shimoshige H."/>
            <person name="Kobayashi H."/>
            <person name="Maekawa T."/>
        </authorList>
    </citation>
    <scope>NUCLEOTIDE SEQUENCE [LARGE SCALE GENOMIC DNA]</scope>
    <source>
        <strain evidence="2 3">SIID29052-01</strain>
    </source>
</reference>
<dbReference type="InterPro" id="IPR029063">
    <property type="entry name" value="SAM-dependent_MTases_sf"/>
</dbReference>
<proteinExistence type="predicted"/>
<keyword evidence="1" id="KW-0175">Coiled coil</keyword>
<gene>
    <name evidence="2" type="ORF">NNJEOMEG_02787</name>
</gene>
<comment type="caution">
    <text evidence="2">The sequence shown here is derived from an EMBL/GenBank/DDBJ whole genome shotgun (WGS) entry which is preliminary data.</text>
</comment>
<evidence type="ECO:0000313" key="3">
    <source>
        <dbReference type="Proteomes" id="UP000494245"/>
    </source>
</evidence>
<accession>A0A6V8LY15</accession>
<evidence type="ECO:0000256" key="1">
    <source>
        <dbReference type="SAM" id="Coils"/>
    </source>
</evidence>
<keyword evidence="3" id="KW-1185">Reference proteome</keyword>
<dbReference type="Pfam" id="PF13489">
    <property type="entry name" value="Methyltransf_23"/>
    <property type="match status" value="1"/>
</dbReference>
<evidence type="ECO:0008006" key="4">
    <source>
        <dbReference type="Google" id="ProtNLM"/>
    </source>
</evidence>
<sequence length="374" mass="42478">MTTCPLCDGSLRPAYRNPHATFADREERLHLVVEACADCGFLFQTSALDPEYRRIMRAGYETYYGHDIFDFPRRDAENLKARDMILRHLPARPMPSLLEIGSNKGDLLYLLKEARPDCNVLGVDPGQADDRGVPTVRDHFDPERFASRFDVVVLKHILEHFTAPRAFLAGVKQVLADDGFLYVDVPNLEWILRDATEGFVLHHVGYYDAHTLALALEGFEAVDMEQEASLRAVFRKTRAPHRPGARGASEALGLCARLERNREQALRQVEDMVRRGGRIVYFGVYTIFRLLHRELRRRMPSAVCLFHDDNFAGEREPVFGLERCGDFREDDVVILCSNNSQTLDAMERGLAGKGLFLVRPWRPLNPATPSPDTP</sequence>
<dbReference type="AlphaFoldDB" id="A0A6V8LY15"/>
<protein>
    <recommendedName>
        <fullName evidence="4">Methyltransferase family protein</fullName>
    </recommendedName>
</protein>
<dbReference type="RefSeq" id="WP_173085511.1">
    <property type="nucleotide sequence ID" value="NZ_BLTE01000013.1"/>
</dbReference>
<feature type="coiled-coil region" evidence="1">
    <location>
        <begin position="248"/>
        <end position="275"/>
    </location>
</feature>
<dbReference type="EMBL" id="BLTE01000013">
    <property type="protein sequence ID" value="GFK94939.1"/>
    <property type="molecule type" value="Genomic_DNA"/>
</dbReference>
<name>A0A6V8LY15_9BACT</name>
<evidence type="ECO:0000313" key="2">
    <source>
        <dbReference type="EMBL" id="GFK94939.1"/>
    </source>
</evidence>
<dbReference type="Gene3D" id="3.40.50.150">
    <property type="entry name" value="Vaccinia Virus protein VP39"/>
    <property type="match status" value="1"/>
</dbReference>
<dbReference type="Proteomes" id="UP000494245">
    <property type="component" value="Unassembled WGS sequence"/>
</dbReference>
<dbReference type="SUPFAM" id="SSF53335">
    <property type="entry name" value="S-adenosyl-L-methionine-dependent methyltransferases"/>
    <property type="match status" value="1"/>
</dbReference>